<dbReference type="SUPFAM" id="SSF47336">
    <property type="entry name" value="ACP-like"/>
    <property type="match status" value="1"/>
</dbReference>
<dbReference type="Gene3D" id="3.40.50.1820">
    <property type="entry name" value="alpha/beta hydrolase"/>
    <property type="match status" value="1"/>
</dbReference>
<dbReference type="Gene3D" id="1.10.1200.10">
    <property type="entry name" value="ACP-like"/>
    <property type="match status" value="1"/>
</dbReference>
<dbReference type="Gene3D" id="3.40.50.980">
    <property type="match status" value="2"/>
</dbReference>
<dbReference type="InterPro" id="IPR025110">
    <property type="entry name" value="AMP-bd_C"/>
</dbReference>
<keyword evidence="3" id="KW-1185">Reference proteome</keyword>
<dbReference type="Gene3D" id="2.30.38.10">
    <property type="entry name" value="Luciferase, Domain 3"/>
    <property type="match status" value="1"/>
</dbReference>
<reference evidence="2" key="1">
    <citation type="submission" date="2020-12" db="EMBL/GenBank/DDBJ databases">
        <title>Bacterial novel species Flavobacterium sp. SE-1-e isolated from soil.</title>
        <authorList>
            <person name="Jung H.-Y."/>
        </authorList>
    </citation>
    <scope>NUCLEOTIDE SEQUENCE</scope>
    <source>
        <strain evidence="2">SE-1-e</strain>
    </source>
</reference>
<organism evidence="2 3">
    <name type="scientific">Flavobacterium agrisoli</name>
    <dbReference type="NCBI Taxonomy" id="2793066"/>
    <lineage>
        <taxon>Bacteria</taxon>
        <taxon>Pseudomonadati</taxon>
        <taxon>Bacteroidota</taxon>
        <taxon>Flavobacteriia</taxon>
        <taxon>Flavobacteriales</taxon>
        <taxon>Flavobacteriaceae</taxon>
        <taxon>Flavobacterium</taxon>
    </lineage>
</organism>
<comment type="caution">
    <text evidence="2">The sequence shown here is derived from an EMBL/GenBank/DDBJ whole genome shotgun (WGS) entry which is preliminary data.</text>
</comment>
<dbReference type="InterPro" id="IPR023213">
    <property type="entry name" value="CAT-like_dom_sf"/>
</dbReference>
<dbReference type="Gene3D" id="3.30.559.10">
    <property type="entry name" value="Chloramphenicol acetyltransferase-like domain"/>
    <property type="match status" value="1"/>
</dbReference>
<dbReference type="GO" id="GO:0005829">
    <property type="term" value="C:cytosol"/>
    <property type="evidence" value="ECO:0007669"/>
    <property type="project" value="TreeGrafter"/>
</dbReference>
<gene>
    <name evidence="2" type="ORF">I5M07_03130</name>
</gene>
<dbReference type="InterPro" id="IPR010071">
    <property type="entry name" value="AA_adenyl_dom"/>
</dbReference>
<dbReference type="InterPro" id="IPR001242">
    <property type="entry name" value="Condensation_dom"/>
</dbReference>
<dbReference type="InterPro" id="IPR020845">
    <property type="entry name" value="AMP-binding_CS"/>
</dbReference>
<dbReference type="SUPFAM" id="SSF56801">
    <property type="entry name" value="Acetyl-CoA synthetase-like"/>
    <property type="match status" value="1"/>
</dbReference>
<dbReference type="GO" id="GO:0031177">
    <property type="term" value="F:phosphopantetheine binding"/>
    <property type="evidence" value="ECO:0007669"/>
    <property type="project" value="TreeGrafter"/>
</dbReference>
<dbReference type="Pfam" id="PF13193">
    <property type="entry name" value="AMP-binding_C"/>
    <property type="match status" value="1"/>
</dbReference>
<protein>
    <submittedName>
        <fullName evidence="2">Amino acid adenylation domain-containing protein</fullName>
    </submittedName>
</protein>
<dbReference type="Pfam" id="PF00975">
    <property type="entry name" value="Thioesterase"/>
    <property type="match status" value="1"/>
</dbReference>
<dbReference type="PANTHER" id="PTHR45527">
    <property type="entry name" value="NONRIBOSOMAL PEPTIDE SYNTHETASE"/>
    <property type="match status" value="1"/>
</dbReference>
<dbReference type="Pfam" id="PF00550">
    <property type="entry name" value="PP-binding"/>
    <property type="match status" value="1"/>
</dbReference>
<dbReference type="CDD" id="cd05930">
    <property type="entry name" value="A_NRPS"/>
    <property type="match status" value="1"/>
</dbReference>
<accession>A0A934PIP9</accession>
<dbReference type="Pfam" id="PF00501">
    <property type="entry name" value="AMP-binding"/>
    <property type="match status" value="1"/>
</dbReference>
<dbReference type="GO" id="GO:0043041">
    <property type="term" value="P:amino acid activation for nonribosomal peptide biosynthetic process"/>
    <property type="evidence" value="ECO:0007669"/>
    <property type="project" value="TreeGrafter"/>
</dbReference>
<dbReference type="InterPro" id="IPR045851">
    <property type="entry name" value="AMP-bd_C_sf"/>
</dbReference>
<dbReference type="RefSeq" id="WP_200104731.1">
    <property type="nucleotide sequence ID" value="NZ_JAEHFV010000001.1"/>
</dbReference>
<dbReference type="PROSITE" id="PS50075">
    <property type="entry name" value="CARRIER"/>
    <property type="match status" value="1"/>
</dbReference>
<name>A0A934PIP9_9FLAO</name>
<feature type="domain" description="Carrier" evidence="1">
    <location>
        <begin position="984"/>
        <end position="1059"/>
    </location>
</feature>
<dbReference type="Gene3D" id="3.30.559.30">
    <property type="entry name" value="Nonribosomal peptide synthetase, condensation domain"/>
    <property type="match status" value="1"/>
</dbReference>
<proteinExistence type="predicted"/>
<dbReference type="Proteomes" id="UP000609172">
    <property type="component" value="Unassembled WGS sequence"/>
</dbReference>
<dbReference type="InterPro" id="IPR001031">
    <property type="entry name" value="Thioesterase"/>
</dbReference>
<evidence type="ECO:0000259" key="1">
    <source>
        <dbReference type="PROSITE" id="PS50075"/>
    </source>
</evidence>
<dbReference type="NCBIfam" id="TIGR01733">
    <property type="entry name" value="AA-adenyl-dom"/>
    <property type="match status" value="1"/>
</dbReference>
<dbReference type="InterPro" id="IPR000873">
    <property type="entry name" value="AMP-dep_synth/lig_dom"/>
</dbReference>
<dbReference type="InterPro" id="IPR009081">
    <property type="entry name" value="PP-bd_ACP"/>
</dbReference>
<dbReference type="SUPFAM" id="SSF52777">
    <property type="entry name" value="CoA-dependent acyltransferases"/>
    <property type="match status" value="2"/>
</dbReference>
<dbReference type="EMBL" id="JAEHFV010000001">
    <property type="protein sequence ID" value="MBK0368817.1"/>
    <property type="molecule type" value="Genomic_DNA"/>
</dbReference>
<dbReference type="PANTHER" id="PTHR45527:SF1">
    <property type="entry name" value="FATTY ACID SYNTHASE"/>
    <property type="match status" value="1"/>
</dbReference>
<evidence type="ECO:0000313" key="3">
    <source>
        <dbReference type="Proteomes" id="UP000609172"/>
    </source>
</evidence>
<dbReference type="SUPFAM" id="SSF53474">
    <property type="entry name" value="alpha/beta-Hydrolases"/>
    <property type="match status" value="1"/>
</dbReference>
<dbReference type="FunFam" id="3.40.50.980:FF:000001">
    <property type="entry name" value="Non-ribosomal peptide synthetase"/>
    <property type="match status" value="1"/>
</dbReference>
<dbReference type="GO" id="GO:0003824">
    <property type="term" value="F:catalytic activity"/>
    <property type="evidence" value="ECO:0007669"/>
    <property type="project" value="InterPro"/>
</dbReference>
<dbReference type="GO" id="GO:0044550">
    <property type="term" value="P:secondary metabolite biosynthetic process"/>
    <property type="evidence" value="ECO:0007669"/>
    <property type="project" value="TreeGrafter"/>
</dbReference>
<sequence>MENITKKLTESKAQFNPFSPEIERVINTTSSQQEIWSDCIIGGSEANKSYNLSVSLKFTGNFIQEEYEKALQSLILRHESLRATFSPDGHFMCVYNDIDIKIIFHDLTDQTGNLKNEINTIVKTEVNELFDLVNGPLFKVQIIKIDDFEHLVTLTFHHIITDGLSIDLILEELSLLYSNYVQHNEIHLESPKGFSEYAEKINSFSDSAEFKTTEKYWTNIYKESVPTLELPLDFPRPAFRTYTSKRLDFSLDYDLMTQLKKMGKSAGCSLTTTLLVTYEIFLSKITSQKDLVVGLATSGNRYLNMPNLVGDCVNLLPLRSKIDMSSTFANHLKQRNSEIQKDYENRLISFGQILKNLEIPRDPSRIPLIPVAMTIDINQDSNSKITFDGLSHELKTNPRDFSPFEIQLTICKRNNNAVFEWYYNTSLFKPNTIINMMDEFKNIMSQIVVDSDIPLNNLLDSEKNYLAQYEQLNNTKTSYPNVSLSALLSEQAELTPDNIAIEYKSEKISYRELHKKVNQFAHYLEAQGVKPGDYIAVSSPRNPELVYAIMAVIQCGAAYLPLDHEYPSQRVEFMLEDAQAKFLITSKTISSSLPKCANTLLFEDVFDALDQYPSTKLKTYVDPENVIYLLYTSGSTGRPKGAKISNKNLVNLLSHMAITPGINEKDRVPFISTISFDIASFELFFPLFKGGVLVIPNHEIASDGRFLNEVLEKERISLIVGTPTTYQMLMDTGWTEKLPLKLLCCGEPLPSKLAKELIYRSNELWNLYGPTEVTIFSSFKHIKTEETLITVGPPIANMQYYILDENGNLLPENEVGEIAIAGDGVGKGYLGRPDLTEAKYVPNKFSNDKDAIMYLSGDMGKLLPTNEVACVGRKDHQVKVRGHRIEIGEIENTLMAIENVKSAVVLAKDDILVAFVVANEGSLVEDANHIRAWRDELAAKLPQFMIPHVFHILDKMPKTLNDKIDRKSLFDYKSEITNKTEYVAPRTKDEELVAGIWEESLNIKNIDIFGNFFEMGGHSLKALKIMTEIEKITGKRIPLSSLFKYSTVEKFAKFIKTDDDSYSDCLVPLKTSGHKTPLFIIHGAGLNVMNFVSLANKFDEDQPIYGIQGIKSNGFNEWYESIEEMAAHYIDAITKVNPSGPYAIAGFSFGGVVAFEMTRQLKQQGKEVSLTALLDSCIDSSYYYSTLKQKKAIRYLDITHRRFDYLIEMFSSLKGFKKRFNGKKDYVLKTKLGLGDKITEQEALALEQFTEANSMVNKIVDRYQLKPQKFKVDLFRSKDDDDYKKDPIYLGWKKAAQDGVTIHDITGKHLDIVSPPNDIKLARLLQNILDEKHASA</sequence>
<evidence type="ECO:0000313" key="2">
    <source>
        <dbReference type="EMBL" id="MBK0368817.1"/>
    </source>
</evidence>
<dbReference type="InterPro" id="IPR036736">
    <property type="entry name" value="ACP-like_sf"/>
</dbReference>
<dbReference type="Pfam" id="PF00668">
    <property type="entry name" value="Condensation"/>
    <property type="match status" value="1"/>
</dbReference>
<dbReference type="Gene3D" id="3.30.300.30">
    <property type="match status" value="1"/>
</dbReference>
<dbReference type="InterPro" id="IPR029058">
    <property type="entry name" value="AB_hydrolase_fold"/>
</dbReference>
<dbReference type="PROSITE" id="PS00455">
    <property type="entry name" value="AMP_BINDING"/>
    <property type="match status" value="1"/>
</dbReference>